<reference evidence="2" key="1">
    <citation type="journal article" date="2023" name="G3 (Bethesda)">
        <title>Whole genome assemblies of Zophobas morio and Tenebrio molitor.</title>
        <authorList>
            <person name="Kaur S."/>
            <person name="Stinson S.A."/>
            <person name="diCenzo G.C."/>
        </authorList>
    </citation>
    <scope>NUCLEOTIDE SEQUENCE</scope>
    <source>
        <strain evidence="2">QUZm001</strain>
    </source>
</reference>
<dbReference type="EMBL" id="JALNTZ010002503">
    <property type="protein sequence ID" value="KAJ3617032.1"/>
    <property type="molecule type" value="Genomic_DNA"/>
</dbReference>
<feature type="transmembrane region" description="Helical" evidence="1">
    <location>
        <begin position="39"/>
        <end position="65"/>
    </location>
</feature>
<proteinExistence type="predicted"/>
<protein>
    <submittedName>
        <fullName evidence="2">Uncharacterized protein</fullName>
    </submittedName>
</protein>
<evidence type="ECO:0000313" key="3">
    <source>
        <dbReference type="Proteomes" id="UP001168821"/>
    </source>
</evidence>
<keyword evidence="3" id="KW-1185">Reference proteome</keyword>
<evidence type="ECO:0000256" key="1">
    <source>
        <dbReference type="SAM" id="Phobius"/>
    </source>
</evidence>
<dbReference type="Proteomes" id="UP001168821">
    <property type="component" value="Unassembled WGS sequence"/>
</dbReference>
<gene>
    <name evidence="2" type="ORF">Zmor_008892</name>
</gene>
<keyword evidence="1" id="KW-0812">Transmembrane</keyword>
<sequence>MSNTIALALIQRLRSGQMINLFDYRLDFRAFSYFDDLQIVSCIVLALILVLARFGLGVLSAWVTLRLRLAPPLFDSASNYSRLVLLWYWHCY</sequence>
<comment type="caution">
    <text evidence="2">The sequence shown here is derived from an EMBL/GenBank/DDBJ whole genome shotgun (WGS) entry which is preliminary data.</text>
</comment>
<evidence type="ECO:0000313" key="2">
    <source>
        <dbReference type="EMBL" id="KAJ3617032.1"/>
    </source>
</evidence>
<organism evidence="2 3">
    <name type="scientific">Zophobas morio</name>
    <dbReference type="NCBI Taxonomy" id="2755281"/>
    <lineage>
        <taxon>Eukaryota</taxon>
        <taxon>Metazoa</taxon>
        <taxon>Ecdysozoa</taxon>
        <taxon>Arthropoda</taxon>
        <taxon>Hexapoda</taxon>
        <taxon>Insecta</taxon>
        <taxon>Pterygota</taxon>
        <taxon>Neoptera</taxon>
        <taxon>Endopterygota</taxon>
        <taxon>Coleoptera</taxon>
        <taxon>Polyphaga</taxon>
        <taxon>Cucujiformia</taxon>
        <taxon>Tenebrionidae</taxon>
        <taxon>Zophobas</taxon>
    </lineage>
</organism>
<dbReference type="AlphaFoldDB" id="A0AA38HIG5"/>
<keyword evidence="1" id="KW-0472">Membrane</keyword>
<accession>A0AA38HIG5</accession>
<keyword evidence="1" id="KW-1133">Transmembrane helix</keyword>
<name>A0AA38HIG5_9CUCU</name>